<comment type="caution">
    <text evidence="8">The sequence shown here is derived from an EMBL/GenBank/DDBJ whole genome shotgun (WGS) entry which is preliminary data.</text>
</comment>
<accession>A0ABX0XE56</accession>
<dbReference type="Gene3D" id="3.40.50.200">
    <property type="entry name" value="Peptidase S8/S53 domain"/>
    <property type="match status" value="1"/>
</dbReference>
<feature type="chain" id="PRO_5046678576" description="Peptidase S8/S53 domain-containing protein" evidence="6">
    <location>
        <begin position="23"/>
        <end position="611"/>
    </location>
</feature>
<keyword evidence="2" id="KW-0645">Protease</keyword>
<dbReference type="RefSeq" id="WP_168038832.1">
    <property type="nucleotide sequence ID" value="NZ_JAATJH010000005.1"/>
</dbReference>
<reference evidence="8 9" key="1">
    <citation type="submission" date="2020-03" db="EMBL/GenBank/DDBJ databases">
        <title>Genomic Encyclopedia of Type Strains, Phase IV (KMG-IV): sequencing the most valuable type-strain genomes for metagenomic binning, comparative biology and taxonomic classification.</title>
        <authorList>
            <person name="Goeker M."/>
        </authorList>
    </citation>
    <scope>NUCLEOTIDE SEQUENCE [LARGE SCALE GENOMIC DNA]</scope>
    <source>
        <strain evidence="8 9">DSM 105096</strain>
    </source>
</reference>
<organism evidence="8 9">
    <name type="scientific">Neolewinella antarctica</name>
    <dbReference type="NCBI Taxonomy" id="442734"/>
    <lineage>
        <taxon>Bacteria</taxon>
        <taxon>Pseudomonadati</taxon>
        <taxon>Bacteroidota</taxon>
        <taxon>Saprospiria</taxon>
        <taxon>Saprospirales</taxon>
        <taxon>Lewinellaceae</taxon>
        <taxon>Neolewinella</taxon>
    </lineage>
</organism>
<evidence type="ECO:0000259" key="7">
    <source>
        <dbReference type="Pfam" id="PF00082"/>
    </source>
</evidence>
<dbReference type="InterPro" id="IPR050131">
    <property type="entry name" value="Peptidase_S8_subtilisin-like"/>
</dbReference>
<evidence type="ECO:0000256" key="1">
    <source>
        <dbReference type="ARBA" id="ARBA00011073"/>
    </source>
</evidence>
<gene>
    <name evidence="8" type="ORF">GGR27_003111</name>
</gene>
<dbReference type="EMBL" id="JAATJH010000005">
    <property type="protein sequence ID" value="NJC27594.1"/>
    <property type="molecule type" value="Genomic_DNA"/>
</dbReference>
<dbReference type="InterPro" id="IPR036852">
    <property type="entry name" value="Peptidase_S8/S53_dom_sf"/>
</dbReference>
<dbReference type="CDD" id="cd00306">
    <property type="entry name" value="Peptidases_S8_S53"/>
    <property type="match status" value="1"/>
</dbReference>
<evidence type="ECO:0000256" key="6">
    <source>
        <dbReference type="SAM" id="SignalP"/>
    </source>
</evidence>
<name>A0ABX0XE56_9BACT</name>
<dbReference type="PROSITE" id="PS51257">
    <property type="entry name" value="PROKAR_LIPOPROTEIN"/>
    <property type="match status" value="1"/>
</dbReference>
<evidence type="ECO:0000313" key="8">
    <source>
        <dbReference type="EMBL" id="NJC27594.1"/>
    </source>
</evidence>
<dbReference type="Pfam" id="PF00082">
    <property type="entry name" value="Peptidase_S8"/>
    <property type="match status" value="1"/>
</dbReference>
<evidence type="ECO:0000313" key="9">
    <source>
        <dbReference type="Proteomes" id="UP000770785"/>
    </source>
</evidence>
<proteinExistence type="inferred from homology"/>
<keyword evidence="3" id="KW-0378">Hydrolase</keyword>
<dbReference type="PANTHER" id="PTHR43806:SF11">
    <property type="entry name" value="CEREVISIN-RELATED"/>
    <property type="match status" value="1"/>
</dbReference>
<keyword evidence="9" id="KW-1185">Reference proteome</keyword>
<keyword evidence="4" id="KW-0720">Serine protease</keyword>
<dbReference type="PROSITE" id="PS51892">
    <property type="entry name" value="SUBTILASE"/>
    <property type="match status" value="1"/>
</dbReference>
<feature type="domain" description="Peptidase S8/S53" evidence="7">
    <location>
        <begin position="328"/>
        <end position="553"/>
    </location>
</feature>
<evidence type="ECO:0000256" key="3">
    <source>
        <dbReference type="ARBA" id="ARBA00022801"/>
    </source>
</evidence>
<dbReference type="SUPFAM" id="SSF52743">
    <property type="entry name" value="Subtilisin-like"/>
    <property type="match status" value="1"/>
</dbReference>
<comment type="similarity">
    <text evidence="1 5">Belongs to the peptidase S8 family.</text>
</comment>
<dbReference type="Proteomes" id="UP000770785">
    <property type="component" value="Unassembled WGS sequence"/>
</dbReference>
<sequence>MISRNFTFQAVAAALCVFLFFACDLISDPPKPPGGDEDCEVKLTFLDEMNEDREPIFDIPDEHYGGEKEERYGLQKLPKRQFRLPIPASGKSVVHVYNDYPYGYHIRAFAVRGTDLLQLDTVVYTKAKFASFEFSFDQRNADDYLLLEIHYQRDGHRGPVSNEDYIGFVAYDGQPSQTVETDKLGRPLRCDGKTPKCYVLSTCVDGMDLENWAREMGLIVNERFDREDGNPYWINACVSPDINLNTTDPEGKEIEVRNDTINGSMEMDFPFTLSPLLIDPLGTPLRAIGRVDGEDNQDRNPVATNPGSDEIGKKILCIDDIAPRNGNGDELIVTIIDTGVSEDGSGRLNWRMFENQTDRSPYLPAGKLGYDFTDRDNQPQEEIEHGTAVAAALALNYTGDRRLTIVHHKIFSPDGEANYSNAIESIYAAVKHGTDVLNLSWGITSEKAPAALACAIKYALGEGITIVTSAGNQGSDIDSTPQWPAAFSKDHKGLYAVGSHTLPDLSVNANHRRTLWSGHGKENVDAYAFQAAWVPVEFGSRYYFRFGTSISAPLFVSHLVNKPNRIGLPADQLDLEEVATDFFLHNDPRQPRLPNYLVLIQPVTCPKGAQP</sequence>
<protein>
    <recommendedName>
        <fullName evidence="7">Peptidase S8/S53 domain-containing protein</fullName>
    </recommendedName>
</protein>
<evidence type="ECO:0000256" key="2">
    <source>
        <dbReference type="ARBA" id="ARBA00022670"/>
    </source>
</evidence>
<evidence type="ECO:0000256" key="5">
    <source>
        <dbReference type="PROSITE-ProRule" id="PRU01240"/>
    </source>
</evidence>
<dbReference type="InterPro" id="IPR000209">
    <property type="entry name" value="Peptidase_S8/S53_dom"/>
</dbReference>
<keyword evidence="6" id="KW-0732">Signal</keyword>
<evidence type="ECO:0000256" key="4">
    <source>
        <dbReference type="ARBA" id="ARBA00022825"/>
    </source>
</evidence>
<dbReference type="PANTHER" id="PTHR43806">
    <property type="entry name" value="PEPTIDASE S8"/>
    <property type="match status" value="1"/>
</dbReference>
<feature type="signal peptide" evidence="6">
    <location>
        <begin position="1"/>
        <end position="22"/>
    </location>
</feature>
<comment type="caution">
    <text evidence="5">Lacks conserved residue(s) required for the propagation of feature annotation.</text>
</comment>